<proteinExistence type="predicted"/>
<sequence>METNHLSIDVANNKLNELKQEIFTLEEGYIPLDFHTNSSKFRILSYAEIKNFSVPKDVVPKKVAVKSKPVTPEDFFVNHCTLASSNNLLLADMPLLSHFLTAKPSCDLVLLPKDCDAT</sequence>
<reference evidence="1" key="1">
    <citation type="submission" date="2022-04" db="EMBL/GenBank/DDBJ databases">
        <title>Genome of the entomopathogenic fungus Entomophthora muscae.</title>
        <authorList>
            <person name="Elya C."/>
            <person name="Lovett B.R."/>
            <person name="Lee E."/>
            <person name="Macias A.M."/>
            <person name="Hajek A.E."/>
            <person name="De Bivort B.L."/>
            <person name="Kasson M.T."/>
            <person name="De Fine Licht H.H."/>
            <person name="Stajich J.E."/>
        </authorList>
    </citation>
    <scope>NUCLEOTIDE SEQUENCE</scope>
    <source>
        <strain evidence="1">Berkeley</strain>
    </source>
</reference>
<keyword evidence="2" id="KW-1185">Reference proteome</keyword>
<evidence type="ECO:0000313" key="1">
    <source>
        <dbReference type="EMBL" id="KAJ9055043.1"/>
    </source>
</evidence>
<accession>A0ACC2RYF2</accession>
<dbReference type="EMBL" id="QTSX02006414">
    <property type="protein sequence ID" value="KAJ9055043.1"/>
    <property type="molecule type" value="Genomic_DNA"/>
</dbReference>
<evidence type="ECO:0000313" key="2">
    <source>
        <dbReference type="Proteomes" id="UP001165960"/>
    </source>
</evidence>
<comment type="caution">
    <text evidence="1">The sequence shown here is derived from an EMBL/GenBank/DDBJ whole genome shotgun (WGS) entry which is preliminary data.</text>
</comment>
<gene>
    <name evidence="1" type="ORF">DSO57_1008081</name>
</gene>
<organism evidence="1 2">
    <name type="scientific">Entomophthora muscae</name>
    <dbReference type="NCBI Taxonomy" id="34485"/>
    <lineage>
        <taxon>Eukaryota</taxon>
        <taxon>Fungi</taxon>
        <taxon>Fungi incertae sedis</taxon>
        <taxon>Zoopagomycota</taxon>
        <taxon>Entomophthoromycotina</taxon>
        <taxon>Entomophthoromycetes</taxon>
        <taxon>Entomophthorales</taxon>
        <taxon>Entomophthoraceae</taxon>
        <taxon>Entomophthora</taxon>
    </lineage>
</organism>
<name>A0ACC2RYF2_9FUNG</name>
<protein>
    <submittedName>
        <fullName evidence="1">Uncharacterized protein</fullName>
    </submittedName>
</protein>
<dbReference type="Proteomes" id="UP001165960">
    <property type="component" value="Unassembled WGS sequence"/>
</dbReference>